<accession>A0A5D9C107</accession>
<gene>
    <name evidence="2" type="ORF">FYJ91_19110</name>
</gene>
<dbReference type="GO" id="GO:0046872">
    <property type="term" value="F:metal ion binding"/>
    <property type="evidence" value="ECO:0007669"/>
    <property type="project" value="InterPro"/>
</dbReference>
<evidence type="ECO:0000313" key="3">
    <source>
        <dbReference type="Proteomes" id="UP000322077"/>
    </source>
</evidence>
<dbReference type="InterPro" id="IPR024344">
    <property type="entry name" value="MDMPI_metal-binding"/>
</dbReference>
<feature type="domain" description="Mycothiol-dependent maleylpyruvate isomerase metal-binding" evidence="1">
    <location>
        <begin position="8"/>
        <end position="146"/>
    </location>
</feature>
<dbReference type="NCBIfam" id="TIGR03083">
    <property type="entry name" value="maleylpyruvate isomerase family mycothiol-dependent enzyme"/>
    <property type="match status" value="1"/>
</dbReference>
<evidence type="ECO:0000259" key="1">
    <source>
        <dbReference type="Pfam" id="PF11716"/>
    </source>
</evidence>
<organism evidence="2 3">
    <name type="scientific">Sphingomonas montanisoli</name>
    <dbReference type="NCBI Taxonomy" id="2606412"/>
    <lineage>
        <taxon>Bacteria</taxon>
        <taxon>Pseudomonadati</taxon>
        <taxon>Pseudomonadota</taxon>
        <taxon>Alphaproteobacteria</taxon>
        <taxon>Sphingomonadales</taxon>
        <taxon>Sphingomonadaceae</taxon>
        <taxon>Sphingomonas</taxon>
    </lineage>
</organism>
<evidence type="ECO:0000313" key="2">
    <source>
        <dbReference type="EMBL" id="TZG24720.1"/>
    </source>
</evidence>
<dbReference type="EMBL" id="VTOU01000005">
    <property type="protein sequence ID" value="TZG24720.1"/>
    <property type="molecule type" value="Genomic_DNA"/>
</dbReference>
<dbReference type="InterPro" id="IPR017517">
    <property type="entry name" value="Maleyloyr_isom"/>
</dbReference>
<dbReference type="Gene3D" id="1.20.120.450">
    <property type="entry name" value="dinb family like domain"/>
    <property type="match status" value="1"/>
</dbReference>
<dbReference type="SUPFAM" id="SSF109854">
    <property type="entry name" value="DinB/YfiT-like putative metalloenzymes"/>
    <property type="match status" value="1"/>
</dbReference>
<dbReference type="InterPro" id="IPR034660">
    <property type="entry name" value="DinB/YfiT-like"/>
</dbReference>
<comment type="caution">
    <text evidence="2">The sequence shown here is derived from an EMBL/GenBank/DDBJ whole genome shotgun (WGS) entry which is preliminary data.</text>
</comment>
<dbReference type="AlphaFoldDB" id="A0A5D9C107"/>
<dbReference type="NCBIfam" id="TIGR03084">
    <property type="entry name" value="TIGR03084 family metal-binding protein"/>
    <property type="match status" value="1"/>
</dbReference>
<sequence length="267" mass="29790">MRALVADLRAEYDELADYLATLPDADWAKHTVFYDWTVADEVMHLHQVDLFGLIAMRDAAEFAELFKTVRAGQAQGIELSQEMRQRFGHLTPAEQLAAWRATYEEVLTRFAASDAETRMPWFGPEMGVASFAAARQMEVWAHGQDIYDLFRVRRPSHDRIRAICDLGVRTQGWSFRNRGLDRPAPPRVTLTAPSGAVWEWTPDGVESIVGPAEDFALVVTQRRHVDDTDLVVTGAGARAWMEVAQCFAGKPADGPAAGVRKVEFADA</sequence>
<name>A0A5D9C107_9SPHN</name>
<keyword evidence="3" id="KW-1185">Reference proteome</keyword>
<dbReference type="Proteomes" id="UP000322077">
    <property type="component" value="Unassembled WGS sequence"/>
</dbReference>
<protein>
    <submittedName>
        <fullName evidence="2">TIGR03084 family protein</fullName>
    </submittedName>
</protein>
<dbReference type="InterPro" id="IPR017518">
    <property type="entry name" value="CHP03084"/>
</dbReference>
<reference evidence="2 3" key="1">
    <citation type="submission" date="2019-08" db="EMBL/GenBank/DDBJ databases">
        <authorList>
            <person name="Wang G."/>
            <person name="Xu Z."/>
        </authorList>
    </citation>
    <scope>NUCLEOTIDE SEQUENCE [LARGE SCALE GENOMIC DNA]</scope>
    <source>
        <strain evidence="2 3">ZX</strain>
    </source>
</reference>
<dbReference type="Pfam" id="PF11716">
    <property type="entry name" value="MDMPI_N"/>
    <property type="match status" value="1"/>
</dbReference>
<dbReference type="RefSeq" id="WP_149523914.1">
    <property type="nucleotide sequence ID" value="NZ_VTOU01000005.1"/>
</dbReference>
<proteinExistence type="predicted"/>